<sequence>MMKTFLLLATIMISLPRAQTCCSAGTPILSAIDGQASSAGNLRLALNYDFNRILDVYNGNRAITALRQRQTQAVLLNISYGFSDRWGVDILVSYIRHQRQLNTANINGSLDELVTAGLGDALLMLKYNVLVPDVIGQRQLTLGAGVKVPLGTADLKNSGILLPADMQPGTGSWDFAGWMLFSQGLLPAWPLTLTLRSSLRLNGGNNRFGVAGDSRFSSYRFGGVYTLSAAMHYRYEETILSLQGRFRYSGRDRFAGQAVSNTGGRWFYLTGGLTVNRWAPFSGQLLFTLPLWRNVNEVQLTTSYRLTTVVSWYFQ</sequence>
<keyword evidence="1" id="KW-0732">Signal</keyword>
<gene>
    <name evidence="2" type="ORF">ENJ10_12950</name>
</gene>
<comment type="caution">
    <text evidence="2">The sequence shown here is derived from an EMBL/GenBank/DDBJ whole genome shotgun (WGS) entry which is preliminary data.</text>
</comment>
<accession>A0A7V1PVM8</accession>
<protein>
    <recommendedName>
        <fullName evidence="3">Transporter</fullName>
    </recommendedName>
</protein>
<feature type="chain" id="PRO_5030858283" description="Transporter" evidence="1">
    <location>
        <begin position="19"/>
        <end position="315"/>
    </location>
</feature>
<dbReference type="AlphaFoldDB" id="A0A7V1PVM8"/>
<evidence type="ECO:0000256" key="1">
    <source>
        <dbReference type="SAM" id="SignalP"/>
    </source>
</evidence>
<reference evidence="2" key="1">
    <citation type="journal article" date="2020" name="mSystems">
        <title>Genome- and Community-Level Interaction Insights into Carbon Utilization and Element Cycling Functions of Hydrothermarchaeota in Hydrothermal Sediment.</title>
        <authorList>
            <person name="Zhou Z."/>
            <person name="Liu Y."/>
            <person name="Xu W."/>
            <person name="Pan J."/>
            <person name="Luo Z.H."/>
            <person name="Li M."/>
        </authorList>
    </citation>
    <scope>NUCLEOTIDE SEQUENCE [LARGE SCALE GENOMIC DNA]</scope>
    <source>
        <strain evidence="2">HyVt-456</strain>
    </source>
</reference>
<evidence type="ECO:0000313" key="2">
    <source>
        <dbReference type="EMBL" id="HED11592.1"/>
    </source>
</evidence>
<evidence type="ECO:0008006" key="3">
    <source>
        <dbReference type="Google" id="ProtNLM"/>
    </source>
</evidence>
<dbReference type="Proteomes" id="UP000886005">
    <property type="component" value="Unassembled WGS sequence"/>
</dbReference>
<name>A0A7V1PVM8_CALAY</name>
<organism evidence="2">
    <name type="scientific">Caldithrix abyssi</name>
    <dbReference type="NCBI Taxonomy" id="187145"/>
    <lineage>
        <taxon>Bacteria</taxon>
        <taxon>Pseudomonadati</taxon>
        <taxon>Calditrichota</taxon>
        <taxon>Calditrichia</taxon>
        <taxon>Calditrichales</taxon>
        <taxon>Calditrichaceae</taxon>
        <taxon>Caldithrix</taxon>
    </lineage>
</organism>
<proteinExistence type="predicted"/>
<feature type="signal peptide" evidence="1">
    <location>
        <begin position="1"/>
        <end position="18"/>
    </location>
</feature>
<dbReference type="EMBL" id="DRLD01000365">
    <property type="protein sequence ID" value="HED11592.1"/>
    <property type="molecule type" value="Genomic_DNA"/>
</dbReference>